<protein>
    <submittedName>
        <fullName evidence="1">Uncharacterized protein</fullName>
    </submittedName>
</protein>
<feature type="non-terminal residue" evidence="1">
    <location>
        <position position="43"/>
    </location>
</feature>
<dbReference type="Proteomes" id="UP001162483">
    <property type="component" value="Unassembled WGS sequence"/>
</dbReference>
<organism evidence="1 2">
    <name type="scientific">Staurois parvus</name>
    <dbReference type="NCBI Taxonomy" id="386267"/>
    <lineage>
        <taxon>Eukaryota</taxon>
        <taxon>Metazoa</taxon>
        <taxon>Chordata</taxon>
        <taxon>Craniata</taxon>
        <taxon>Vertebrata</taxon>
        <taxon>Euteleostomi</taxon>
        <taxon>Amphibia</taxon>
        <taxon>Batrachia</taxon>
        <taxon>Anura</taxon>
        <taxon>Neobatrachia</taxon>
        <taxon>Ranoidea</taxon>
        <taxon>Ranidae</taxon>
        <taxon>Staurois</taxon>
    </lineage>
</organism>
<comment type="caution">
    <text evidence="1">The sequence shown here is derived from an EMBL/GenBank/DDBJ whole genome shotgun (WGS) entry which is preliminary data.</text>
</comment>
<sequence>MGTRWDLREAVGCLMVYAKPDSCSQGFEGGGGSGRLSWVGVGC</sequence>
<accession>A0ABN9BQ25</accession>
<keyword evidence="2" id="KW-1185">Reference proteome</keyword>
<evidence type="ECO:0000313" key="1">
    <source>
        <dbReference type="EMBL" id="CAI9549649.1"/>
    </source>
</evidence>
<dbReference type="EMBL" id="CATNWA010005267">
    <property type="protein sequence ID" value="CAI9549649.1"/>
    <property type="molecule type" value="Genomic_DNA"/>
</dbReference>
<name>A0ABN9BQ25_9NEOB</name>
<evidence type="ECO:0000313" key="2">
    <source>
        <dbReference type="Proteomes" id="UP001162483"/>
    </source>
</evidence>
<gene>
    <name evidence="1" type="ORF">SPARVUS_LOCUS3389891</name>
</gene>
<reference evidence="1" key="1">
    <citation type="submission" date="2023-05" db="EMBL/GenBank/DDBJ databases">
        <authorList>
            <person name="Stuckert A."/>
        </authorList>
    </citation>
    <scope>NUCLEOTIDE SEQUENCE</scope>
</reference>
<proteinExistence type="predicted"/>